<dbReference type="PANTHER" id="PTHR22939:SF129">
    <property type="entry name" value="SERINE PROTEASE HTRA2, MITOCHONDRIAL"/>
    <property type="match status" value="1"/>
</dbReference>
<feature type="domain" description="PDZ" evidence="8">
    <location>
        <begin position="259"/>
        <end position="350"/>
    </location>
</feature>
<evidence type="ECO:0000256" key="5">
    <source>
        <dbReference type="ARBA" id="ARBA00022801"/>
    </source>
</evidence>
<dbReference type="InterPro" id="IPR001940">
    <property type="entry name" value="Peptidase_S1C"/>
</dbReference>
<keyword evidence="2" id="KW-0645">Protease</keyword>
<dbReference type="Pfam" id="PF00595">
    <property type="entry name" value="PDZ"/>
    <property type="match status" value="2"/>
</dbReference>
<accession>A0ABW9GAK3</accession>
<keyword evidence="5 9" id="KW-0378">Hydrolase</keyword>
<dbReference type="Proteomes" id="UP001629953">
    <property type="component" value="Unassembled WGS sequence"/>
</dbReference>
<reference evidence="9 10" key="1">
    <citation type="journal article" date="2013" name="Int. J. Syst. Evol. Microbiol.">
        <title>Celerinatantimonas yamalensis sp. nov., a cold-adapted diazotrophic bacterium from a cold permafrost brine.</title>
        <authorList>
            <person name="Shcherbakova V."/>
            <person name="Chuvilskaya N."/>
            <person name="Rivkina E."/>
            <person name="Demidov N."/>
            <person name="Uchaeva V."/>
            <person name="Suetin S."/>
            <person name="Suzina N."/>
            <person name="Gilichinsky D."/>
        </authorList>
    </citation>
    <scope>NUCLEOTIDE SEQUENCE [LARGE SCALE GENOMIC DNA]</scope>
    <source>
        <strain evidence="9 10">C7</strain>
    </source>
</reference>
<dbReference type="EC" id="3.4.21.107" evidence="9"/>
<organism evidence="9 10">
    <name type="scientific">Celerinatantimonas yamalensis</name>
    <dbReference type="NCBI Taxonomy" id="559956"/>
    <lineage>
        <taxon>Bacteria</taxon>
        <taxon>Pseudomonadati</taxon>
        <taxon>Pseudomonadota</taxon>
        <taxon>Gammaproteobacteria</taxon>
        <taxon>Celerinatantimonadaceae</taxon>
        <taxon>Celerinatantimonas</taxon>
    </lineage>
</organism>
<dbReference type="SMART" id="SM00228">
    <property type="entry name" value="PDZ"/>
    <property type="match status" value="2"/>
</dbReference>
<proteinExistence type="inferred from homology"/>
<dbReference type="SUPFAM" id="SSF50494">
    <property type="entry name" value="Trypsin-like serine proteases"/>
    <property type="match status" value="1"/>
</dbReference>
<keyword evidence="3 7" id="KW-0732">Signal</keyword>
<dbReference type="InterPro" id="IPR009003">
    <property type="entry name" value="Peptidase_S1_PA"/>
</dbReference>
<dbReference type="RefSeq" id="WP_408625023.1">
    <property type="nucleotide sequence ID" value="NZ_JBEQCT010000010.1"/>
</dbReference>
<dbReference type="InterPro" id="IPR036034">
    <property type="entry name" value="PDZ_sf"/>
</dbReference>
<comment type="caution">
    <text evidence="9">The sequence shown here is derived from an EMBL/GenBank/DDBJ whole genome shotgun (WGS) entry which is preliminary data.</text>
</comment>
<dbReference type="Gene3D" id="2.30.42.10">
    <property type="match status" value="2"/>
</dbReference>
<evidence type="ECO:0000256" key="1">
    <source>
        <dbReference type="ARBA" id="ARBA00010541"/>
    </source>
</evidence>
<keyword evidence="4" id="KW-0677">Repeat</keyword>
<keyword evidence="6" id="KW-0720">Serine protease</keyword>
<evidence type="ECO:0000259" key="8">
    <source>
        <dbReference type="PROSITE" id="PS50106"/>
    </source>
</evidence>
<feature type="chain" id="PRO_5047464603" evidence="7">
    <location>
        <begin position="28"/>
        <end position="456"/>
    </location>
</feature>
<dbReference type="PANTHER" id="PTHR22939">
    <property type="entry name" value="SERINE PROTEASE FAMILY S1C HTRA-RELATED"/>
    <property type="match status" value="1"/>
</dbReference>
<evidence type="ECO:0000256" key="4">
    <source>
        <dbReference type="ARBA" id="ARBA00022737"/>
    </source>
</evidence>
<dbReference type="NCBIfam" id="TIGR02037">
    <property type="entry name" value="degP_htrA_DO"/>
    <property type="match status" value="1"/>
</dbReference>
<dbReference type="SUPFAM" id="SSF50156">
    <property type="entry name" value="PDZ domain-like"/>
    <property type="match status" value="2"/>
</dbReference>
<evidence type="ECO:0000256" key="7">
    <source>
        <dbReference type="SAM" id="SignalP"/>
    </source>
</evidence>
<evidence type="ECO:0000256" key="3">
    <source>
        <dbReference type="ARBA" id="ARBA00022729"/>
    </source>
</evidence>
<protein>
    <submittedName>
        <fullName evidence="9">Do family serine endopeptidase</fullName>
        <ecNumber evidence="9">3.4.21.107</ecNumber>
    </submittedName>
</protein>
<dbReference type="EMBL" id="JBEQCT010000010">
    <property type="protein sequence ID" value="MFM2486722.1"/>
    <property type="molecule type" value="Genomic_DNA"/>
</dbReference>
<keyword evidence="10" id="KW-1185">Reference proteome</keyword>
<comment type="similarity">
    <text evidence="1">Belongs to the peptidase S1C family.</text>
</comment>
<dbReference type="PRINTS" id="PR00834">
    <property type="entry name" value="PROTEASES2C"/>
</dbReference>
<evidence type="ECO:0000313" key="10">
    <source>
        <dbReference type="Proteomes" id="UP001629953"/>
    </source>
</evidence>
<evidence type="ECO:0000256" key="6">
    <source>
        <dbReference type="ARBA" id="ARBA00022825"/>
    </source>
</evidence>
<dbReference type="CDD" id="cd10839">
    <property type="entry name" value="cpPDZ1_DegP-like"/>
    <property type="match status" value="1"/>
</dbReference>
<dbReference type="Pfam" id="PF13365">
    <property type="entry name" value="Trypsin_2"/>
    <property type="match status" value="1"/>
</dbReference>
<name>A0ABW9GAK3_9GAMM</name>
<dbReference type="CDD" id="cd23084">
    <property type="entry name" value="cpPDZ2_DegP-like"/>
    <property type="match status" value="1"/>
</dbReference>
<evidence type="ECO:0000256" key="2">
    <source>
        <dbReference type="ARBA" id="ARBA00022670"/>
    </source>
</evidence>
<sequence>MKKLTMGLAPIALALTLGLSTSPAAFAELPKAVEGQQMPSLAPIVSKVSNAVVSISVAGEMMTNAQAPELFQFFFGQQPQMQQGPQKTPFEGLGSGVIINSQKGYIVTNNHVIKNADKIEVTLQNGNQYKAKVIGTDPMSDIALLQINAKNLQQISIANSDDLKVGDFALAVGNPFGLGQTVTSGIISALGRSGLNIEGYENFIQTDAAINKGNSGGALVNLKGQLIGINTAILAPGGGNIGIGFAIPSDMVENIVHQLLKYGEVRRGMLGVTGGNLTPDLAKAFGSEIQHGAFINQVMPKSAAAKAGLKPGDIIISINGKAVDNFSELRARIATEGAGTTIKLGLVRDGKKQQVTAVLQRPTEQKIAADSISKALQGATFNNTASNAPMKGVEVTTVEPNSLAAASGMKKGDVIIGVNKVRVHNLSELRKVLSHKPDVLALNIKRGDTELYLVFN</sequence>
<dbReference type="GO" id="GO:0016787">
    <property type="term" value="F:hydrolase activity"/>
    <property type="evidence" value="ECO:0007669"/>
    <property type="project" value="UniProtKB-KW"/>
</dbReference>
<dbReference type="Gene3D" id="2.40.10.120">
    <property type="match status" value="1"/>
</dbReference>
<dbReference type="InterPro" id="IPR001478">
    <property type="entry name" value="PDZ"/>
</dbReference>
<dbReference type="InterPro" id="IPR011782">
    <property type="entry name" value="Pept_S1C_Do"/>
</dbReference>
<feature type="domain" description="PDZ" evidence="8">
    <location>
        <begin position="356"/>
        <end position="448"/>
    </location>
</feature>
<feature type="signal peptide" evidence="7">
    <location>
        <begin position="1"/>
        <end position="27"/>
    </location>
</feature>
<gene>
    <name evidence="9" type="ORF">ABUE30_16950</name>
</gene>
<dbReference type="PROSITE" id="PS50106">
    <property type="entry name" value="PDZ"/>
    <property type="match status" value="2"/>
</dbReference>
<evidence type="ECO:0000313" key="9">
    <source>
        <dbReference type="EMBL" id="MFM2486722.1"/>
    </source>
</evidence>